<feature type="non-terminal residue" evidence="7">
    <location>
        <position position="1"/>
    </location>
</feature>
<evidence type="ECO:0000313" key="7">
    <source>
        <dbReference type="EMBL" id="GAV89076.1"/>
    </source>
</evidence>
<evidence type="ECO:0000256" key="1">
    <source>
        <dbReference type="ARBA" id="ARBA00004123"/>
    </source>
</evidence>
<keyword evidence="3" id="KW-0238">DNA-binding</keyword>
<dbReference type="Gene3D" id="2.40.330.10">
    <property type="entry name" value="DNA-binding pseudobarrel domain"/>
    <property type="match status" value="2"/>
</dbReference>
<sequence length="321" mass="37176">IPRAFVRKHGKDLPNSVLLKDPSGAEWKVELKRCDGDVWLQNGWKEFAKYYFVGFGHLLVFRYEQNSFFSVVIFDPSCSEIRYPYTTTHCEDHSNRDKNLKEQKKEETDDDISVEILEFPCPKTRMRSPLSCPRPYKFMRSNSTAKIKSTNKLNTSSDIRHKETHSKGEDVKQFKRELKSQCTSTGRRGRRSKILCRKQTLTDSKKVKLIQVASSLNSNKPFFMVTMQPSYVGFGRALCLPRKFIRKLIKQIGELKVTLQVADKSWPLKLHLYPIYGRGKLGNGWSTFARENFLRVGDMCVFEIIKRDDVVLKVSIFRGAG</sequence>
<comment type="subcellular location">
    <subcellularLocation>
        <location evidence="1">Nucleus</location>
    </subcellularLocation>
</comment>
<dbReference type="STRING" id="3775.A0A1Q3D977"/>
<evidence type="ECO:0000256" key="5">
    <source>
        <dbReference type="ARBA" id="ARBA00023242"/>
    </source>
</evidence>
<keyword evidence="4" id="KW-0804">Transcription</keyword>
<name>A0A1Q3D977_CEPFO</name>
<dbReference type="InterPro" id="IPR003340">
    <property type="entry name" value="B3_DNA-bd"/>
</dbReference>
<dbReference type="PROSITE" id="PS50863">
    <property type="entry name" value="B3"/>
    <property type="match status" value="2"/>
</dbReference>
<dbReference type="FunCoup" id="A0A1Q3D977">
    <property type="interactions" value="91"/>
</dbReference>
<dbReference type="InParanoid" id="A0A1Q3D977"/>
<evidence type="ECO:0000256" key="4">
    <source>
        <dbReference type="ARBA" id="ARBA00023163"/>
    </source>
</evidence>
<dbReference type="CDD" id="cd10017">
    <property type="entry name" value="B3_DNA"/>
    <property type="match status" value="2"/>
</dbReference>
<keyword evidence="2" id="KW-0805">Transcription regulation</keyword>
<evidence type="ECO:0000256" key="3">
    <source>
        <dbReference type="ARBA" id="ARBA00023125"/>
    </source>
</evidence>
<keyword evidence="5" id="KW-0539">Nucleus</keyword>
<dbReference type="InterPro" id="IPR015300">
    <property type="entry name" value="DNA-bd_pseudobarrel_sf"/>
</dbReference>
<dbReference type="OrthoDB" id="1688597at2759"/>
<organism evidence="7 8">
    <name type="scientific">Cephalotus follicularis</name>
    <name type="common">Albany pitcher plant</name>
    <dbReference type="NCBI Taxonomy" id="3775"/>
    <lineage>
        <taxon>Eukaryota</taxon>
        <taxon>Viridiplantae</taxon>
        <taxon>Streptophyta</taxon>
        <taxon>Embryophyta</taxon>
        <taxon>Tracheophyta</taxon>
        <taxon>Spermatophyta</taxon>
        <taxon>Magnoliopsida</taxon>
        <taxon>eudicotyledons</taxon>
        <taxon>Gunneridae</taxon>
        <taxon>Pentapetalae</taxon>
        <taxon>rosids</taxon>
        <taxon>fabids</taxon>
        <taxon>Oxalidales</taxon>
        <taxon>Cephalotaceae</taxon>
        <taxon>Cephalotus</taxon>
    </lineage>
</organism>
<proteinExistence type="predicted"/>
<reference evidence="8" key="1">
    <citation type="submission" date="2016-04" db="EMBL/GenBank/DDBJ databases">
        <title>Cephalotus genome sequencing.</title>
        <authorList>
            <person name="Fukushima K."/>
            <person name="Hasebe M."/>
            <person name="Fang X."/>
        </authorList>
    </citation>
    <scope>NUCLEOTIDE SEQUENCE [LARGE SCALE GENOMIC DNA]</scope>
    <source>
        <strain evidence="8">cv. St1</strain>
    </source>
</reference>
<dbReference type="SMART" id="SM01019">
    <property type="entry name" value="B3"/>
    <property type="match status" value="2"/>
</dbReference>
<keyword evidence="8" id="KW-1185">Reference proteome</keyword>
<dbReference type="Pfam" id="PF02362">
    <property type="entry name" value="B3"/>
    <property type="match status" value="2"/>
</dbReference>
<feature type="domain" description="TF-B3" evidence="6">
    <location>
        <begin position="223"/>
        <end position="320"/>
    </location>
</feature>
<protein>
    <submittedName>
        <fullName evidence="7">B3 domain-containing protein</fullName>
    </submittedName>
</protein>
<dbReference type="PANTHER" id="PTHR31920:SF108">
    <property type="entry name" value="B3 DOMAIN-CONTAINING TRANSCRIPTION FACTOR VRN1-LIKE"/>
    <property type="match status" value="1"/>
</dbReference>
<feature type="domain" description="TF-B3" evidence="6">
    <location>
        <begin position="1"/>
        <end position="77"/>
    </location>
</feature>
<dbReference type="PANTHER" id="PTHR31920">
    <property type="entry name" value="B3 DOMAIN-CONTAINING"/>
    <property type="match status" value="1"/>
</dbReference>
<dbReference type="AlphaFoldDB" id="A0A1Q3D977"/>
<dbReference type="InterPro" id="IPR050655">
    <property type="entry name" value="Plant_B3_domain"/>
</dbReference>
<dbReference type="EMBL" id="BDDD01005236">
    <property type="protein sequence ID" value="GAV89076.1"/>
    <property type="molecule type" value="Genomic_DNA"/>
</dbReference>
<dbReference type="GO" id="GO:0003677">
    <property type="term" value="F:DNA binding"/>
    <property type="evidence" value="ECO:0007669"/>
    <property type="project" value="UniProtKB-KW"/>
</dbReference>
<evidence type="ECO:0000259" key="6">
    <source>
        <dbReference type="PROSITE" id="PS50863"/>
    </source>
</evidence>
<comment type="caution">
    <text evidence="7">The sequence shown here is derived from an EMBL/GenBank/DDBJ whole genome shotgun (WGS) entry which is preliminary data.</text>
</comment>
<dbReference type="Proteomes" id="UP000187406">
    <property type="component" value="Unassembled WGS sequence"/>
</dbReference>
<gene>
    <name evidence="7" type="ORF">CFOL_v3_32496</name>
</gene>
<accession>A0A1Q3D977</accession>
<evidence type="ECO:0000313" key="8">
    <source>
        <dbReference type="Proteomes" id="UP000187406"/>
    </source>
</evidence>
<dbReference type="GO" id="GO:0005634">
    <property type="term" value="C:nucleus"/>
    <property type="evidence" value="ECO:0007669"/>
    <property type="project" value="UniProtKB-SubCell"/>
</dbReference>
<evidence type="ECO:0000256" key="2">
    <source>
        <dbReference type="ARBA" id="ARBA00023015"/>
    </source>
</evidence>
<dbReference type="SUPFAM" id="SSF101936">
    <property type="entry name" value="DNA-binding pseudobarrel domain"/>
    <property type="match status" value="2"/>
</dbReference>